<dbReference type="PANTHER" id="PTHR33204:SF18">
    <property type="entry name" value="TRANSCRIPTIONAL REGULATORY PROTEIN"/>
    <property type="match status" value="1"/>
</dbReference>
<evidence type="ECO:0000313" key="5">
    <source>
        <dbReference type="EMBL" id="MBB6096885.1"/>
    </source>
</evidence>
<evidence type="ECO:0000256" key="3">
    <source>
        <dbReference type="ARBA" id="ARBA00023163"/>
    </source>
</evidence>
<comment type="caution">
    <text evidence="5">The sequence shown here is derived from an EMBL/GenBank/DDBJ whole genome shotgun (WGS) entry which is preliminary data.</text>
</comment>
<dbReference type="Pfam" id="PF02036">
    <property type="entry name" value="SCP2"/>
    <property type="match status" value="1"/>
</dbReference>
<keyword evidence="6" id="KW-1185">Reference proteome</keyword>
<evidence type="ECO:0000313" key="6">
    <source>
        <dbReference type="Proteomes" id="UP000569951"/>
    </source>
</evidence>
<keyword evidence="3" id="KW-0804">Transcription</keyword>
<dbReference type="RefSeq" id="WP_183983752.1">
    <property type="nucleotide sequence ID" value="NZ_JACHHG010000001.1"/>
</dbReference>
<evidence type="ECO:0000259" key="4">
    <source>
        <dbReference type="PROSITE" id="PS51118"/>
    </source>
</evidence>
<evidence type="ECO:0000256" key="1">
    <source>
        <dbReference type="ARBA" id="ARBA00023015"/>
    </source>
</evidence>
<proteinExistence type="predicted"/>
<dbReference type="GO" id="GO:0003677">
    <property type="term" value="F:DNA binding"/>
    <property type="evidence" value="ECO:0007669"/>
    <property type="project" value="UniProtKB-KW"/>
</dbReference>
<dbReference type="InterPro" id="IPR003033">
    <property type="entry name" value="SCP2_sterol-bd_dom"/>
</dbReference>
<evidence type="ECO:0000256" key="2">
    <source>
        <dbReference type="ARBA" id="ARBA00023125"/>
    </source>
</evidence>
<organism evidence="5 6">
    <name type="scientific">Deinobacterium chartae</name>
    <dbReference type="NCBI Taxonomy" id="521158"/>
    <lineage>
        <taxon>Bacteria</taxon>
        <taxon>Thermotogati</taxon>
        <taxon>Deinococcota</taxon>
        <taxon>Deinococci</taxon>
        <taxon>Deinococcales</taxon>
        <taxon>Deinococcaceae</taxon>
        <taxon>Deinobacterium</taxon>
    </lineage>
</organism>
<name>A0A841HYN2_9DEIO</name>
<dbReference type="InterPro" id="IPR036390">
    <property type="entry name" value="WH_DNA-bd_sf"/>
</dbReference>
<dbReference type="SUPFAM" id="SSF46785">
    <property type="entry name" value="Winged helix' DNA-binding domain"/>
    <property type="match status" value="1"/>
</dbReference>
<reference evidence="5 6" key="1">
    <citation type="submission" date="2020-08" db="EMBL/GenBank/DDBJ databases">
        <title>Genomic Encyclopedia of Type Strains, Phase IV (KMG-IV): sequencing the most valuable type-strain genomes for metagenomic binning, comparative biology and taxonomic classification.</title>
        <authorList>
            <person name="Goeker M."/>
        </authorList>
    </citation>
    <scope>NUCLEOTIDE SEQUENCE [LARGE SCALE GENOMIC DNA]</scope>
    <source>
        <strain evidence="5 6">DSM 21458</strain>
    </source>
</reference>
<dbReference type="Gene3D" id="3.30.1050.10">
    <property type="entry name" value="SCP2 sterol-binding domain"/>
    <property type="match status" value="1"/>
</dbReference>
<dbReference type="Proteomes" id="UP000569951">
    <property type="component" value="Unassembled WGS sequence"/>
</dbReference>
<protein>
    <submittedName>
        <fullName evidence="5">DNA-binding HxlR family transcriptional regulator/putative sterol carrier protein</fullName>
    </submittedName>
</protein>
<dbReference type="Pfam" id="PF01638">
    <property type="entry name" value="HxlR"/>
    <property type="match status" value="1"/>
</dbReference>
<dbReference type="InterPro" id="IPR036527">
    <property type="entry name" value="SCP2_sterol-bd_dom_sf"/>
</dbReference>
<keyword evidence="2 5" id="KW-0238">DNA-binding</keyword>
<dbReference type="AlphaFoldDB" id="A0A841HYN2"/>
<dbReference type="PROSITE" id="PS51118">
    <property type="entry name" value="HTH_HXLR"/>
    <property type="match status" value="1"/>
</dbReference>
<dbReference type="EMBL" id="JACHHG010000001">
    <property type="protein sequence ID" value="MBB6096885.1"/>
    <property type="molecule type" value="Genomic_DNA"/>
</dbReference>
<gene>
    <name evidence="5" type="ORF">HNR42_000297</name>
</gene>
<keyword evidence="1" id="KW-0805">Transcription regulation</keyword>
<dbReference type="PANTHER" id="PTHR33204">
    <property type="entry name" value="TRANSCRIPTIONAL REGULATOR, MARR FAMILY"/>
    <property type="match status" value="1"/>
</dbReference>
<sequence>MVGKRSYDEGCAAAHALDLVGERWALLVVRELLLGPKRFTDLRTSLPLLSPNVLAQRLRNLEAAGVLRKAKLPPPAASQVYELTAWGQELEPVLQQLGRWGARSPTMPFGCDLSNDALILALRTMFSPEAARGRELRLELHLGEDRYRLVVQGGRLEAVRGPLERPDAVIEGDANTLKQVIFAALPLEEAIAARRLSVRGDRSAAERLPELFRLPDLLPAASG</sequence>
<dbReference type="InterPro" id="IPR036388">
    <property type="entry name" value="WH-like_DNA-bd_sf"/>
</dbReference>
<dbReference type="SUPFAM" id="SSF55718">
    <property type="entry name" value="SCP-like"/>
    <property type="match status" value="1"/>
</dbReference>
<dbReference type="InterPro" id="IPR002577">
    <property type="entry name" value="HTH_HxlR"/>
</dbReference>
<dbReference type="Gene3D" id="1.10.10.10">
    <property type="entry name" value="Winged helix-like DNA-binding domain superfamily/Winged helix DNA-binding domain"/>
    <property type="match status" value="1"/>
</dbReference>
<accession>A0A841HYN2</accession>
<feature type="domain" description="HTH hxlR-type" evidence="4">
    <location>
        <begin position="11"/>
        <end position="109"/>
    </location>
</feature>